<reference evidence="1" key="1">
    <citation type="submission" date="2020-05" db="UniProtKB">
        <authorList>
            <consortium name="EnsemblMetazoa"/>
        </authorList>
    </citation>
    <scope>IDENTIFICATION</scope>
    <source>
        <strain evidence="1">MAF</strain>
    </source>
</reference>
<keyword evidence="2" id="KW-1185">Reference proteome</keyword>
<accession>A0A182V8J7</accession>
<dbReference type="EnsemblMetazoa" id="AMEM010690-RA">
    <property type="protein sequence ID" value="AMEM010690-PA"/>
    <property type="gene ID" value="AMEM010690"/>
</dbReference>
<dbReference type="STRING" id="30066.A0A182V8J7"/>
<name>A0A182V8J7_ANOME</name>
<dbReference type="VEuPathDB" id="VectorBase:AMEM010690"/>
<organism evidence="1 2">
    <name type="scientific">Anopheles merus</name>
    <name type="common">Mosquito</name>
    <dbReference type="NCBI Taxonomy" id="30066"/>
    <lineage>
        <taxon>Eukaryota</taxon>
        <taxon>Metazoa</taxon>
        <taxon>Ecdysozoa</taxon>
        <taxon>Arthropoda</taxon>
        <taxon>Hexapoda</taxon>
        <taxon>Insecta</taxon>
        <taxon>Pterygota</taxon>
        <taxon>Neoptera</taxon>
        <taxon>Endopterygota</taxon>
        <taxon>Diptera</taxon>
        <taxon>Nematocera</taxon>
        <taxon>Culicoidea</taxon>
        <taxon>Culicidae</taxon>
        <taxon>Anophelinae</taxon>
        <taxon>Anopheles</taxon>
    </lineage>
</organism>
<evidence type="ECO:0000313" key="1">
    <source>
        <dbReference type="EnsemblMetazoa" id="AMEM010690-PA"/>
    </source>
</evidence>
<proteinExistence type="predicted"/>
<dbReference type="Proteomes" id="UP000075903">
    <property type="component" value="Unassembled WGS sequence"/>
</dbReference>
<sequence>MQMYTEYALSWAYGTSYKGPLAARRCCSLVATMARWMPYAVLGSATAGRGMFCYHCPPSLHPAGPHPPRLPTLEYPFAPTHPWAGGVASGTLEAQLEIDAPASEYSGGGRVLVDLRAVHVMMLTVDDPNE</sequence>
<evidence type="ECO:0000313" key="2">
    <source>
        <dbReference type="Proteomes" id="UP000075903"/>
    </source>
</evidence>
<protein>
    <submittedName>
        <fullName evidence="1">Uncharacterized protein</fullName>
    </submittedName>
</protein>
<dbReference type="AlphaFoldDB" id="A0A182V8J7"/>